<dbReference type="HOGENOM" id="CLU_2907957_0_0_1"/>
<reference evidence="1" key="2">
    <citation type="submission" date="2018-05" db="EMBL/GenBank/DDBJ databases">
        <title>OmerRS3 (Oryza meridionalis Reference Sequence Version 3).</title>
        <authorList>
            <person name="Zhang J."/>
            <person name="Kudrna D."/>
            <person name="Lee S."/>
            <person name="Talag J."/>
            <person name="Welchert J."/>
            <person name="Wing R.A."/>
        </authorList>
    </citation>
    <scope>NUCLEOTIDE SEQUENCE [LARGE SCALE GENOMIC DNA]</scope>
    <source>
        <strain evidence="1">cv. OR44</strain>
    </source>
</reference>
<accession>A0A0E0D2J0</accession>
<sequence length="62" mass="6725">MARPTSLTAPDPLHFRADIGPQCLVLCLAAAAANTELEEEGATTRKEALCPHKQELLILDLR</sequence>
<evidence type="ECO:0000313" key="2">
    <source>
        <dbReference type="Proteomes" id="UP000008021"/>
    </source>
</evidence>
<organism evidence="1">
    <name type="scientific">Oryza meridionalis</name>
    <dbReference type="NCBI Taxonomy" id="40149"/>
    <lineage>
        <taxon>Eukaryota</taxon>
        <taxon>Viridiplantae</taxon>
        <taxon>Streptophyta</taxon>
        <taxon>Embryophyta</taxon>
        <taxon>Tracheophyta</taxon>
        <taxon>Spermatophyta</taxon>
        <taxon>Magnoliopsida</taxon>
        <taxon>Liliopsida</taxon>
        <taxon>Poales</taxon>
        <taxon>Poaceae</taxon>
        <taxon>BOP clade</taxon>
        <taxon>Oryzoideae</taxon>
        <taxon>Oryzeae</taxon>
        <taxon>Oryzinae</taxon>
        <taxon>Oryza</taxon>
    </lineage>
</organism>
<evidence type="ECO:0000313" key="1">
    <source>
        <dbReference type="EnsemblPlants" id="OMERI03G20310.1"/>
    </source>
</evidence>
<protein>
    <submittedName>
        <fullName evidence="1">Uncharacterized protein</fullName>
    </submittedName>
</protein>
<reference evidence="1" key="1">
    <citation type="submission" date="2015-04" db="UniProtKB">
        <authorList>
            <consortium name="EnsemblPlants"/>
        </authorList>
    </citation>
    <scope>IDENTIFICATION</scope>
</reference>
<dbReference type="Proteomes" id="UP000008021">
    <property type="component" value="Chromosome 3"/>
</dbReference>
<name>A0A0E0D2J0_9ORYZ</name>
<dbReference type="EnsemblPlants" id="OMERI03G20310.1">
    <property type="protein sequence ID" value="OMERI03G20310.1"/>
    <property type="gene ID" value="OMERI03G20310"/>
</dbReference>
<keyword evidence="2" id="KW-1185">Reference proteome</keyword>
<dbReference type="AlphaFoldDB" id="A0A0E0D2J0"/>
<dbReference type="Gramene" id="OMERI03G20310.1">
    <property type="protein sequence ID" value="OMERI03G20310.1"/>
    <property type="gene ID" value="OMERI03G20310"/>
</dbReference>
<proteinExistence type="predicted"/>